<keyword evidence="2" id="KW-1185">Reference proteome</keyword>
<dbReference type="EMBL" id="JAGTUF010000001">
    <property type="protein sequence ID" value="MBR9970767.1"/>
    <property type="molecule type" value="Genomic_DNA"/>
</dbReference>
<dbReference type="RefSeq" id="WP_211546227.1">
    <property type="nucleotide sequence ID" value="NZ_JAGTUF010000001.1"/>
</dbReference>
<dbReference type="Proteomes" id="UP000680714">
    <property type="component" value="Unassembled WGS sequence"/>
</dbReference>
<accession>A0ABS5I9D9</accession>
<evidence type="ECO:0000313" key="1">
    <source>
        <dbReference type="EMBL" id="MBR9970767.1"/>
    </source>
</evidence>
<evidence type="ECO:0000313" key="2">
    <source>
        <dbReference type="Proteomes" id="UP000680714"/>
    </source>
</evidence>
<name>A0ABS5I9D9_9PROT</name>
<sequence length="77" mass="8213">MAQQALIEMENGQHHVAPWYAVGTQEVTGTIARVSAAAYETGNTAREVLSAAASLAQNSNTLETQVDHFVSDIRAGR</sequence>
<gene>
    <name evidence="1" type="ORF">KEC16_03455</name>
</gene>
<reference evidence="1 2" key="1">
    <citation type="submission" date="2021-04" db="EMBL/GenBank/DDBJ databases">
        <title>Magnetospirillum sulfuroxidans sp. nov., a facultative chemolithoautotrophic sulfur-oxidizing alphaproteobacterium isolated from freshwater sediment and proposals for Paramagetospirillum gen. nov., and Magnetospirillaceae fam. nov.</title>
        <authorList>
            <person name="Koziaeva V."/>
            <person name="Geelhoed J.S."/>
            <person name="Sorokin D.Y."/>
            <person name="Grouzdev D.S."/>
        </authorList>
    </citation>
    <scope>NUCLEOTIDE SEQUENCE [LARGE SCALE GENOMIC DNA]</scope>
    <source>
        <strain evidence="1 2">J10</strain>
    </source>
</reference>
<comment type="caution">
    <text evidence="1">The sequence shown here is derived from an EMBL/GenBank/DDBJ whole genome shotgun (WGS) entry which is preliminary data.</text>
</comment>
<organism evidence="1 2">
    <name type="scientific">Magnetospirillum sulfuroxidans</name>
    <dbReference type="NCBI Taxonomy" id="611300"/>
    <lineage>
        <taxon>Bacteria</taxon>
        <taxon>Pseudomonadati</taxon>
        <taxon>Pseudomonadota</taxon>
        <taxon>Alphaproteobacteria</taxon>
        <taxon>Rhodospirillales</taxon>
        <taxon>Rhodospirillaceae</taxon>
        <taxon>Magnetospirillum</taxon>
    </lineage>
</organism>
<proteinExistence type="predicted"/>
<protein>
    <recommendedName>
        <fullName evidence="3">Methyl-accepting chemotaxis protein</fullName>
    </recommendedName>
</protein>
<evidence type="ECO:0008006" key="3">
    <source>
        <dbReference type="Google" id="ProtNLM"/>
    </source>
</evidence>